<reference evidence="2" key="1">
    <citation type="submission" date="2017-11" db="EMBL/GenBank/DDBJ databases">
        <title>The draft genome sequence of Chromatocurvus sp. F02.</title>
        <authorList>
            <person name="Du Z.-J."/>
            <person name="Chang Y.-Q."/>
        </authorList>
    </citation>
    <scope>NUCLEOTIDE SEQUENCE [LARGE SCALE GENOMIC DNA]</scope>
    <source>
        <strain evidence="2">F02</strain>
    </source>
</reference>
<evidence type="ECO:0000313" key="2">
    <source>
        <dbReference type="Proteomes" id="UP000234845"/>
    </source>
</evidence>
<keyword evidence="2" id="KW-1185">Reference proteome</keyword>
<gene>
    <name evidence="1" type="ORF">CWI75_12290</name>
</gene>
<sequence>MKTTRNHPITDSIINLLAKRTIRPRGSDISRSLPYKIINPILSGGSREAFYYNNDIWNACADHGHDARFLKPLKTTCHIKALLRAELLAETRAVLCCEHRNAYSRALSAMDFHSKVQHAVAVSELAEYPGCPNTITELAARTDIKMLVDIASPSLKNVPREICQQDIALFKAALSTGPKTSDELRTLGIQYPASVASRLDKTKFEVTTVEIADYEFDWDDQNQIAISYSLLEMGGQQ</sequence>
<proteinExistence type="predicted"/>
<evidence type="ECO:0000313" key="1">
    <source>
        <dbReference type="EMBL" id="PLW82522.1"/>
    </source>
</evidence>
<protein>
    <submittedName>
        <fullName evidence="1">Uncharacterized protein</fullName>
    </submittedName>
</protein>
<dbReference type="RefSeq" id="WP_146003590.1">
    <property type="nucleotide sequence ID" value="NZ_PKLZ01000008.1"/>
</dbReference>
<organism evidence="1 2">
    <name type="scientific">Kineobactrum sediminis</name>
    <dbReference type="NCBI Taxonomy" id="1905677"/>
    <lineage>
        <taxon>Bacteria</taxon>
        <taxon>Pseudomonadati</taxon>
        <taxon>Pseudomonadota</taxon>
        <taxon>Gammaproteobacteria</taxon>
        <taxon>Cellvibrionales</taxon>
        <taxon>Halieaceae</taxon>
        <taxon>Kineobactrum</taxon>
    </lineage>
</organism>
<dbReference type="Proteomes" id="UP000234845">
    <property type="component" value="Unassembled WGS sequence"/>
</dbReference>
<accession>A0A2N5Y2A6</accession>
<comment type="caution">
    <text evidence="1">The sequence shown here is derived from an EMBL/GenBank/DDBJ whole genome shotgun (WGS) entry which is preliminary data.</text>
</comment>
<dbReference type="AlphaFoldDB" id="A0A2N5Y2A6"/>
<name>A0A2N5Y2A6_9GAMM</name>
<dbReference type="EMBL" id="PKLZ01000008">
    <property type="protein sequence ID" value="PLW82522.1"/>
    <property type="molecule type" value="Genomic_DNA"/>
</dbReference>